<proteinExistence type="predicted"/>
<evidence type="ECO:0008006" key="2">
    <source>
        <dbReference type="Google" id="ProtNLM"/>
    </source>
</evidence>
<evidence type="ECO:0000313" key="1">
    <source>
        <dbReference type="EMBL" id="SVE37797.1"/>
    </source>
</evidence>
<organism evidence="1">
    <name type="scientific">marine metagenome</name>
    <dbReference type="NCBI Taxonomy" id="408172"/>
    <lineage>
        <taxon>unclassified sequences</taxon>
        <taxon>metagenomes</taxon>
        <taxon>ecological metagenomes</taxon>
    </lineage>
</organism>
<dbReference type="EMBL" id="UINC01213152">
    <property type="protein sequence ID" value="SVE37797.1"/>
    <property type="molecule type" value="Genomic_DNA"/>
</dbReference>
<reference evidence="1" key="1">
    <citation type="submission" date="2018-05" db="EMBL/GenBank/DDBJ databases">
        <authorList>
            <person name="Lanie J.A."/>
            <person name="Ng W.-L."/>
            <person name="Kazmierczak K.M."/>
            <person name="Andrzejewski T.M."/>
            <person name="Davidsen T.M."/>
            <person name="Wayne K.J."/>
            <person name="Tettelin H."/>
            <person name="Glass J.I."/>
            <person name="Rusch D."/>
            <person name="Podicherti R."/>
            <person name="Tsui H.-C.T."/>
            <person name="Winkler M.E."/>
        </authorList>
    </citation>
    <scope>NUCLEOTIDE SEQUENCE</scope>
</reference>
<gene>
    <name evidence="1" type="ORF">METZ01_LOCUS490651</name>
</gene>
<dbReference type="PROSITE" id="PS51257">
    <property type="entry name" value="PROKAR_LIPOPROTEIN"/>
    <property type="match status" value="1"/>
</dbReference>
<protein>
    <recommendedName>
        <fullName evidence="2">DUF547 domain-containing protein</fullName>
    </recommendedName>
</protein>
<name>A0A383CZR6_9ZZZZ</name>
<sequence>MLGRSCTAFGALQAVLGSLLIGTLLSCLTIPPANDTTESLGADGFSHPLIDEVQKRFVDSRGRVDYSSLQADPAALDHYYNLVAAHTPDTDPDLFPSDRHRLAYW</sequence>
<dbReference type="AlphaFoldDB" id="A0A383CZR6"/>
<feature type="non-terminal residue" evidence="1">
    <location>
        <position position="105"/>
    </location>
</feature>
<accession>A0A383CZR6</accession>